<evidence type="ECO:0000256" key="1">
    <source>
        <dbReference type="SAM" id="MobiDB-lite"/>
    </source>
</evidence>
<feature type="compositionally biased region" description="Basic and acidic residues" evidence="1">
    <location>
        <begin position="37"/>
        <end position="56"/>
    </location>
</feature>
<dbReference type="InterPro" id="IPR036465">
    <property type="entry name" value="vWFA_dom_sf"/>
</dbReference>
<dbReference type="AlphaFoldDB" id="A0AAN8FIZ6"/>
<accession>A0AAN8FIZ6</accession>
<protein>
    <recommendedName>
        <fullName evidence="2">VWFA domain-containing protein</fullName>
    </recommendedName>
</protein>
<comment type="caution">
    <text evidence="3">The sequence shown here is derived from an EMBL/GenBank/DDBJ whole genome shotgun (WGS) entry which is preliminary data.</text>
</comment>
<keyword evidence="4" id="KW-1185">Reference proteome</keyword>
<evidence type="ECO:0000313" key="4">
    <source>
        <dbReference type="Proteomes" id="UP001331761"/>
    </source>
</evidence>
<gene>
    <name evidence="3" type="ORF">GCK32_011000</name>
</gene>
<evidence type="ECO:0000313" key="3">
    <source>
        <dbReference type="EMBL" id="KAK5980886.1"/>
    </source>
</evidence>
<dbReference type="Proteomes" id="UP001331761">
    <property type="component" value="Unassembled WGS sequence"/>
</dbReference>
<dbReference type="EMBL" id="WIXE01006894">
    <property type="protein sequence ID" value="KAK5980886.1"/>
    <property type="molecule type" value="Genomic_DNA"/>
</dbReference>
<dbReference type="SUPFAM" id="SSF53300">
    <property type="entry name" value="vWA-like"/>
    <property type="match status" value="1"/>
</dbReference>
<feature type="region of interest" description="Disordered" evidence="1">
    <location>
        <begin position="29"/>
        <end position="56"/>
    </location>
</feature>
<organism evidence="3 4">
    <name type="scientific">Trichostrongylus colubriformis</name>
    <name type="common">Black scour worm</name>
    <dbReference type="NCBI Taxonomy" id="6319"/>
    <lineage>
        <taxon>Eukaryota</taxon>
        <taxon>Metazoa</taxon>
        <taxon>Ecdysozoa</taxon>
        <taxon>Nematoda</taxon>
        <taxon>Chromadorea</taxon>
        <taxon>Rhabditida</taxon>
        <taxon>Rhabditina</taxon>
        <taxon>Rhabditomorpha</taxon>
        <taxon>Strongyloidea</taxon>
        <taxon>Trichostrongylidae</taxon>
        <taxon>Trichostrongylus</taxon>
    </lineage>
</organism>
<proteinExistence type="predicted"/>
<sequence>MTEGYIVERTMTLYSRHIARKELQGEFSVDGNSAEVEEGRLTSEAPPKADDAGDFAEKKRSRLRDLGLSSSSCEVDIVLIIDRSESVEGDFKKEIELTTGSLQLFPVSEFASGRIRVGAVSFANDAKIELPLGRRQREDAVKSLQTIVHTGGTTSSVQGARLAMQVRNKVGKTA</sequence>
<name>A0AAN8FIZ6_TRICO</name>
<evidence type="ECO:0000259" key="2">
    <source>
        <dbReference type="PROSITE" id="PS50234"/>
    </source>
</evidence>
<dbReference type="PROSITE" id="PS50234">
    <property type="entry name" value="VWFA"/>
    <property type="match status" value="1"/>
</dbReference>
<dbReference type="InterPro" id="IPR002035">
    <property type="entry name" value="VWF_A"/>
</dbReference>
<dbReference type="Pfam" id="PF00092">
    <property type="entry name" value="VWA"/>
    <property type="match status" value="1"/>
</dbReference>
<feature type="domain" description="VWFA" evidence="2">
    <location>
        <begin position="76"/>
        <end position="174"/>
    </location>
</feature>
<dbReference type="Gene3D" id="3.40.50.410">
    <property type="entry name" value="von Willebrand factor, type A domain"/>
    <property type="match status" value="1"/>
</dbReference>
<reference evidence="3 4" key="1">
    <citation type="submission" date="2019-10" db="EMBL/GenBank/DDBJ databases">
        <title>Assembly and Annotation for the nematode Trichostrongylus colubriformis.</title>
        <authorList>
            <person name="Martin J."/>
        </authorList>
    </citation>
    <scope>NUCLEOTIDE SEQUENCE [LARGE SCALE GENOMIC DNA]</scope>
    <source>
        <strain evidence="3">G859</strain>
        <tissue evidence="3">Whole worm</tissue>
    </source>
</reference>